<comment type="caution">
    <text evidence="1">The sequence shown here is derived from an EMBL/GenBank/DDBJ whole genome shotgun (WGS) entry which is preliminary data.</text>
</comment>
<evidence type="ECO:0000313" key="1">
    <source>
        <dbReference type="EMBL" id="RAS70038.1"/>
    </source>
</evidence>
<gene>
    <name evidence="1" type="ORF">C8D87_101338</name>
</gene>
<reference evidence="1 2" key="1">
    <citation type="submission" date="2018-06" db="EMBL/GenBank/DDBJ databases">
        <title>Genomic Encyclopedia of Type Strains, Phase IV (KMG-IV): sequencing the most valuable type-strain genomes for metagenomic binning, comparative biology and taxonomic classification.</title>
        <authorList>
            <person name="Goeker M."/>
        </authorList>
    </citation>
    <scope>NUCLEOTIDE SEQUENCE [LARGE SCALE GENOMIC DNA]</scope>
    <source>
        <strain evidence="1 2">DSM 45479</strain>
    </source>
</reference>
<evidence type="ECO:0008006" key="3">
    <source>
        <dbReference type="Google" id="ProtNLM"/>
    </source>
</evidence>
<dbReference type="RefSeq" id="WP_146771598.1">
    <property type="nucleotide sequence ID" value="NZ_QLTT01000001.1"/>
</dbReference>
<accession>A0ABX9EGB8</accession>
<sequence>MGRLNRVDLPGLIGREPLGFLATMGLEAQLLHQVYLSWDPADGHAILHSERYATIVDVVTELKDALATVKSGQAIPGIKGFPIPRNHGMADPLRIRPDEYRKVRARQERSGSYYWFDSVVTDRAVDANGFCVLNPLVGIRGRQTAGSFWYYPMMEVKRDPERLLTEALTGWRRVAGAEGWLLDHRATYSFETTLRGPGGSMAVPGATWLATLALPRFRYRRRNGVETGRPVLPNGWFRVADRDVLAWPIWTTPISGTCLDAVWNVGWGYDGWKFTAKPDGSIGAEITRTHGIPAPNNIDHVVDLNILDLYGAARSTQGVLTPVAMRTRRVPGKFREYDAWKGWDWKYPPVPDYPGKYGHG</sequence>
<name>A0ABX9EGB8_9PSEU</name>
<evidence type="ECO:0000313" key="2">
    <source>
        <dbReference type="Proteomes" id="UP000248714"/>
    </source>
</evidence>
<keyword evidence="2" id="KW-1185">Reference proteome</keyword>
<proteinExistence type="predicted"/>
<dbReference type="Proteomes" id="UP000248714">
    <property type="component" value="Unassembled WGS sequence"/>
</dbReference>
<dbReference type="EMBL" id="QLTT01000001">
    <property type="protein sequence ID" value="RAS70038.1"/>
    <property type="molecule type" value="Genomic_DNA"/>
</dbReference>
<protein>
    <recommendedName>
        <fullName evidence="3">DUF3396 domain-containing protein</fullName>
    </recommendedName>
</protein>
<organism evidence="1 2">
    <name type="scientific">Lentzea atacamensis</name>
    <dbReference type="NCBI Taxonomy" id="531938"/>
    <lineage>
        <taxon>Bacteria</taxon>
        <taxon>Bacillati</taxon>
        <taxon>Actinomycetota</taxon>
        <taxon>Actinomycetes</taxon>
        <taxon>Pseudonocardiales</taxon>
        <taxon>Pseudonocardiaceae</taxon>
        <taxon>Lentzea</taxon>
    </lineage>
</organism>